<dbReference type="PANTHER" id="PTHR11645">
    <property type="entry name" value="PYRROLINE-5-CARBOXYLATE REDUCTASE"/>
    <property type="match status" value="1"/>
</dbReference>
<evidence type="ECO:0000313" key="6">
    <source>
        <dbReference type="EMBL" id="MFD1127125.1"/>
    </source>
</evidence>
<evidence type="ECO:0000256" key="3">
    <source>
        <dbReference type="NCBIfam" id="TIGR00112"/>
    </source>
</evidence>
<feature type="domain" description="Pyrroline-5-carboxylate reductase dimerisation" evidence="5">
    <location>
        <begin position="173"/>
        <end position="277"/>
    </location>
</feature>
<gene>
    <name evidence="2 6" type="primary">proC</name>
    <name evidence="6" type="ORF">ACFQ3J_02940</name>
</gene>
<comment type="subcellular location">
    <subcellularLocation>
        <location evidence="2">Cytoplasm</location>
    </subcellularLocation>
</comment>
<comment type="catalytic activity">
    <reaction evidence="2">
        <text>L-proline + NADP(+) = (S)-1-pyrroline-5-carboxylate + NADPH + 2 H(+)</text>
        <dbReference type="Rhea" id="RHEA:14109"/>
        <dbReference type="ChEBI" id="CHEBI:15378"/>
        <dbReference type="ChEBI" id="CHEBI:17388"/>
        <dbReference type="ChEBI" id="CHEBI:57783"/>
        <dbReference type="ChEBI" id="CHEBI:58349"/>
        <dbReference type="ChEBI" id="CHEBI:60039"/>
        <dbReference type="EC" id="1.5.1.2"/>
    </reaction>
</comment>
<comment type="function">
    <text evidence="2">Catalyzes the reduction of 1-pyrroline-5-carboxylate (PCA) to L-proline.</text>
</comment>
<dbReference type="EMBL" id="JBHTKX010000001">
    <property type="protein sequence ID" value="MFD1127125.1"/>
    <property type="molecule type" value="Genomic_DNA"/>
</dbReference>
<keyword evidence="2" id="KW-0641">Proline biosynthesis</keyword>
<evidence type="ECO:0000259" key="4">
    <source>
        <dbReference type="Pfam" id="PF03807"/>
    </source>
</evidence>
<dbReference type="NCBIfam" id="TIGR00112">
    <property type="entry name" value="proC"/>
    <property type="match status" value="1"/>
</dbReference>
<dbReference type="InterPro" id="IPR036291">
    <property type="entry name" value="NAD(P)-bd_dom_sf"/>
</dbReference>
<evidence type="ECO:0000256" key="2">
    <source>
        <dbReference type="HAMAP-Rule" id="MF_01925"/>
    </source>
</evidence>
<keyword evidence="2" id="KW-0521">NADP</keyword>
<evidence type="ECO:0000313" key="7">
    <source>
        <dbReference type="Proteomes" id="UP001597169"/>
    </source>
</evidence>
<dbReference type="Proteomes" id="UP001597169">
    <property type="component" value="Unassembled WGS sequence"/>
</dbReference>
<reference evidence="7" key="1">
    <citation type="journal article" date="2019" name="Int. J. Syst. Evol. Microbiol.">
        <title>The Global Catalogue of Microorganisms (GCM) 10K type strain sequencing project: providing services to taxonomists for standard genome sequencing and annotation.</title>
        <authorList>
            <consortium name="The Broad Institute Genomics Platform"/>
            <consortium name="The Broad Institute Genome Sequencing Center for Infectious Disease"/>
            <person name="Wu L."/>
            <person name="Ma J."/>
        </authorList>
    </citation>
    <scope>NUCLEOTIDE SEQUENCE [LARGE SCALE GENOMIC DNA]</scope>
    <source>
        <strain evidence="7">CCUG 53519</strain>
    </source>
</reference>
<dbReference type="HAMAP" id="MF_01925">
    <property type="entry name" value="P5C_reductase"/>
    <property type="match status" value="1"/>
</dbReference>
<proteinExistence type="inferred from homology"/>
<keyword evidence="7" id="KW-1185">Reference proteome</keyword>
<keyword evidence="2 6" id="KW-0560">Oxidoreductase</keyword>
<keyword evidence="2" id="KW-0963">Cytoplasm</keyword>
<dbReference type="InterPro" id="IPR000304">
    <property type="entry name" value="Pyrroline-COOH_reductase"/>
</dbReference>
<accession>A0ABW3PYY7</accession>
<dbReference type="RefSeq" id="WP_251581074.1">
    <property type="nucleotide sequence ID" value="NZ_JBHTKX010000001.1"/>
</dbReference>
<dbReference type="SUPFAM" id="SSF51735">
    <property type="entry name" value="NAD(P)-binding Rossmann-fold domains"/>
    <property type="match status" value="1"/>
</dbReference>
<evidence type="ECO:0000259" key="5">
    <source>
        <dbReference type="Pfam" id="PF14748"/>
    </source>
</evidence>
<dbReference type="InterPro" id="IPR028939">
    <property type="entry name" value="P5C_Rdtase_cat_N"/>
</dbReference>
<organism evidence="6 7">
    <name type="scientific">Paenibacillus provencensis</name>
    <dbReference type="NCBI Taxonomy" id="441151"/>
    <lineage>
        <taxon>Bacteria</taxon>
        <taxon>Bacillati</taxon>
        <taxon>Bacillota</taxon>
        <taxon>Bacilli</taxon>
        <taxon>Bacillales</taxon>
        <taxon>Paenibacillaceae</taxon>
        <taxon>Paenibacillus</taxon>
    </lineage>
</organism>
<feature type="domain" description="Pyrroline-5-carboxylate reductase catalytic N-terminal" evidence="4">
    <location>
        <begin position="11"/>
        <end position="110"/>
    </location>
</feature>
<dbReference type="Pfam" id="PF14748">
    <property type="entry name" value="P5CR_dimer"/>
    <property type="match status" value="1"/>
</dbReference>
<comment type="caution">
    <text evidence="6">The sequence shown here is derived from an EMBL/GenBank/DDBJ whole genome shotgun (WGS) entry which is preliminary data.</text>
</comment>
<comment type="pathway">
    <text evidence="2">Amino-acid biosynthesis; L-proline biosynthesis; L-proline from L-glutamate 5-semialdehyde: step 1/1.</text>
</comment>
<dbReference type="Gene3D" id="1.10.3730.10">
    <property type="entry name" value="ProC C-terminal domain-like"/>
    <property type="match status" value="1"/>
</dbReference>
<dbReference type="PANTHER" id="PTHR11645:SF49">
    <property type="entry name" value="PYRROLINE-5-CARBOXYLATE REDUCTASE 1"/>
    <property type="match status" value="1"/>
</dbReference>
<dbReference type="Pfam" id="PF03807">
    <property type="entry name" value="F420_oxidored"/>
    <property type="match status" value="1"/>
</dbReference>
<protein>
    <recommendedName>
        <fullName evidence="2 3">Pyrroline-5-carboxylate reductase</fullName>
        <shortName evidence="2">P5C reductase</shortName>
        <shortName evidence="2">P5CR</shortName>
        <ecNumber evidence="2 3">1.5.1.2</ecNumber>
    </recommendedName>
    <alternativeName>
        <fullName evidence="2">PCA reductase</fullName>
    </alternativeName>
</protein>
<comment type="similarity">
    <text evidence="1 2">Belongs to the pyrroline-5-carboxylate reductase family.</text>
</comment>
<dbReference type="GO" id="GO:0004735">
    <property type="term" value="F:pyrroline-5-carboxylate reductase activity"/>
    <property type="evidence" value="ECO:0007669"/>
    <property type="project" value="UniProtKB-EC"/>
</dbReference>
<dbReference type="Gene3D" id="3.40.50.720">
    <property type="entry name" value="NAD(P)-binding Rossmann-like Domain"/>
    <property type="match status" value="1"/>
</dbReference>
<keyword evidence="2" id="KW-0028">Amino-acid biosynthesis</keyword>
<name>A0ABW3PYY7_9BACL</name>
<evidence type="ECO:0000256" key="1">
    <source>
        <dbReference type="ARBA" id="ARBA00005525"/>
    </source>
</evidence>
<dbReference type="EC" id="1.5.1.2" evidence="2 3"/>
<dbReference type="InterPro" id="IPR008927">
    <property type="entry name" value="6-PGluconate_DH-like_C_sf"/>
</dbReference>
<dbReference type="InterPro" id="IPR029036">
    <property type="entry name" value="P5CR_dimer"/>
</dbReference>
<sequence>MSGTQSLINRKITFFGAGAMAEAIARGLIARKVVSPEKITMFNRSNQDRLVELHRKYNVTTAEDAASKETALTQADLIILSMKPKDAAESLRYLGPLLSNKQVVVSVIAGLTIETIQNLLGRTAAVVRTMPNTSSSIGLGATGIAFSPEVTEEDRQIVNTVFEAIGTITLIEEEHFETLTGISGSGPAYIYYMMEAMVEAGVKGGLTAEQAHDLTVQTVLGAARMVQQTGEAPATLRRNVTSPNGSTQAAIEVLAKGHFSETVIAAVHRCADRSREMGEELKEAAR</sequence>
<dbReference type="SUPFAM" id="SSF48179">
    <property type="entry name" value="6-phosphogluconate dehydrogenase C-terminal domain-like"/>
    <property type="match status" value="1"/>
</dbReference>
<dbReference type="PIRSF" id="PIRSF000193">
    <property type="entry name" value="Pyrrol-5-carb_rd"/>
    <property type="match status" value="1"/>
</dbReference>
<comment type="catalytic activity">
    <reaction evidence="2">
        <text>L-proline + NAD(+) = (S)-1-pyrroline-5-carboxylate + NADH + 2 H(+)</text>
        <dbReference type="Rhea" id="RHEA:14105"/>
        <dbReference type="ChEBI" id="CHEBI:15378"/>
        <dbReference type="ChEBI" id="CHEBI:17388"/>
        <dbReference type="ChEBI" id="CHEBI:57540"/>
        <dbReference type="ChEBI" id="CHEBI:57945"/>
        <dbReference type="ChEBI" id="CHEBI:60039"/>
        <dbReference type="EC" id="1.5.1.2"/>
    </reaction>
</comment>